<sequence>MGLQARQLYLNLPVKDLNKSVEFFTQIGFEFNAQFTDENATCMVINENTFVMLLVEDFFKTFTKKGISDTAKSTEVIVAISADSREQVDEIVNKALAAGGKHSNEPTDHGFMYGWSFQDLDGHLWEVSYMDESAFGQEG</sequence>
<dbReference type="PATRIC" id="fig|1637975.4.peg.5610"/>
<dbReference type="PROSITE" id="PS51819">
    <property type="entry name" value="VOC"/>
    <property type="match status" value="1"/>
</dbReference>
<dbReference type="PANTHER" id="PTHR36503:SF2">
    <property type="entry name" value="BLR2408 PROTEIN"/>
    <property type="match status" value="1"/>
</dbReference>
<evidence type="ECO:0000313" key="2">
    <source>
        <dbReference type="EMBL" id="KQL27594.1"/>
    </source>
</evidence>
<gene>
    <name evidence="2" type="ORF">AN957_01280</name>
</gene>
<evidence type="ECO:0000313" key="3">
    <source>
        <dbReference type="Proteomes" id="UP000050996"/>
    </source>
</evidence>
<dbReference type="Proteomes" id="UP000050996">
    <property type="component" value="Unassembled WGS sequence"/>
</dbReference>
<feature type="domain" description="VOC" evidence="1">
    <location>
        <begin position="6"/>
        <end position="130"/>
    </location>
</feature>
<reference evidence="2 3" key="1">
    <citation type="submission" date="2015-09" db="EMBL/GenBank/DDBJ databases">
        <title>Genome sequencing project for genomic taxonomy and phylogenomics of Bacillus-like bacteria.</title>
        <authorList>
            <person name="Liu B."/>
            <person name="Wang J."/>
            <person name="Zhu Y."/>
            <person name="Liu G."/>
            <person name="Chen Q."/>
            <person name="Chen Z."/>
            <person name="Lan J."/>
            <person name="Che J."/>
            <person name="Ge C."/>
            <person name="Shi H."/>
            <person name="Pan Z."/>
            <person name="Liu X."/>
        </authorList>
    </citation>
    <scope>NUCLEOTIDE SEQUENCE [LARGE SCALE GENOMIC DNA]</scope>
    <source>
        <strain evidence="2 3">FJAT-18043</strain>
    </source>
</reference>
<dbReference type="RefSeq" id="WP_053478042.1">
    <property type="nucleotide sequence ID" value="NZ_CP041305.1"/>
</dbReference>
<accession>A0A0Q3VQX1</accession>
<organism evidence="2 3">
    <name type="scientific">Cytobacillus solani</name>
    <dbReference type="NCBI Taxonomy" id="1637975"/>
    <lineage>
        <taxon>Bacteria</taxon>
        <taxon>Bacillati</taxon>
        <taxon>Bacillota</taxon>
        <taxon>Bacilli</taxon>
        <taxon>Bacillales</taxon>
        <taxon>Bacillaceae</taxon>
        <taxon>Cytobacillus</taxon>
    </lineage>
</organism>
<dbReference type="EMBL" id="LJIX01000003">
    <property type="protein sequence ID" value="KQL27594.1"/>
    <property type="molecule type" value="Genomic_DNA"/>
</dbReference>
<dbReference type="InterPro" id="IPR029068">
    <property type="entry name" value="Glyas_Bleomycin-R_OHBP_Dase"/>
</dbReference>
<name>A0A0Q3VQX1_9BACI</name>
<keyword evidence="2" id="KW-0560">Oxidoreductase</keyword>
<dbReference type="InterPro" id="IPR037523">
    <property type="entry name" value="VOC_core"/>
</dbReference>
<dbReference type="STRING" id="1637975.AN957_01280"/>
<keyword evidence="2" id="KW-0223">Dioxygenase</keyword>
<comment type="caution">
    <text evidence="2">The sequence shown here is derived from an EMBL/GenBank/DDBJ whole genome shotgun (WGS) entry which is preliminary data.</text>
</comment>
<dbReference type="SUPFAM" id="SSF54593">
    <property type="entry name" value="Glyoxalase/Bleomycin resistance protein/Dihydroxybiphenyl dioxygenase"/>
    <property type="match status" value="1"/>
</dbReference>
<protein>
    <submittedName>
        <fullName evidence="2">Extradiol dioxygenase</fullName>
    </submittedName>
</protein>
<dbReference type="CDD" id="cd09012">
    <property type="entry name" value="VOC_like"/>
    <property type="match status" value="1"/>
</dbReference>
<keyword evidence="3" id="KW-1185">Reference proteome</keyword>
<dbReference type="PANTHER" id="PTHR36503">
    <property type="entry name" value="BLR2520 PROTEIN"/>
    <property type="match status" value="1"/>
</dbReference>
<dbReference type="InterPro" id="IPR004360">
    <property type="entry name" value="Glyas_Fos-R_dOase_dom"/>
</dbReference>
<dbReference type="AlphaFoldDB" id="A0A0Q3VQX1"/>
<dbReference type="GO" id="GO:0051213">
    <property type="term" value="F:dioxygenase activity"/>
    <property type="evidence" value="ECO:0007669"/>
    <property type="project" value="UniProtKB-KW"/>
</dbReference>
<dbReference type="Pfam" id="PF00903">
    <property type="entry name" value="Glyoxalase"/>
    <property type="match status" value="1"/>
</dbReference>
<proteinExistence type="predicted"/>
<dbReference type="Gene3D" id="3.10.180.10">
    <property type="entry name" value="2,3-Dihydroxybiphenyl 1,2-Dioxygenase, domain 1"/>
    <property type="match status" value="1"/>
</dbReference>
<evidence type="ECO:0000259" key="1">
    <source>
        <dbReference type="PROSITE" id="PS51819"/>
    </source>
</evidence>